<evidence type="ECO:0000256" key="3">
    <source>
        <dbReference type="ARBA" id="ARBA00023002"/>
    </source>
</evidence>
<evidence type="ECO:0000256" key="4">
    <source>
        <dbReference type="SAM" id="Phobius"/>
    </source>
</evidence>
<keyword evidence="7" id="KW-1185">Reference proteome</keyword>
<dbReference type="PANTHER" id="PTHR11771">
    <property type="entry name" value="LIPOXYGENASE"/>
    <property type="match status" value="1"/>
</dbReference>
<dbReference type="InterPro" id="IPR000907">
    <property type="entry name" value="LipOase"/>
</dbReference>
<evidence type="ECO:0000259" key="5">
    <source>
        <dbReference type="PROSITE" id="PS51393"/>
    </source>
</evidence>
<keyword evidence="4" id="KW-0472">Membrane</keyword>
<gene>
    <name evidence="6" type="ORF">Ahy_A09g045484</name>
</gene>
<dbReference type="Gene3D" id="4.10.372.10">
    <property type="entry name" value="Lipoxygenase-1, Domain 3"/>
    <property type="match status" value="1"/>
</dbReference>
<keyword evidence="4" id="KW-1133">Transmembrane helix</keyword>
<name>A0A445BMF3_ARAHY</name>
<reference evidence="6 7" key="1">
    <citation type="submission" date="2019-01" db="EMBL/GenBank/DDBJ databases">
        <title>Sequencing of cultivated peanut Arachis hypogaea provides insights into genome evolution and oil improvement.</title>
        <authorList>
            <person name="Chen X."/>
        </authorList>
    </citation>
    <scope>NUCLEOTIDE SEQUENCE [LARGE SCALE GENOMIC DNA]</scope>
    <source>
        <strain evidence="7">cv. Fuhuasheng</strain>
        <tissue evidence="6">Leaves</tissue>
    </source>
</reference>
<evidence type="ECO:0000256" key="2">
    <source>
        <dbReference type="ARBA" id="ARBA00022964"/>
    </source>
</evidence>
<feature type="transmembrane region" description="Helical" evidence="4">
    <location>
        <begin position="12"/>
        <end position="35"/>
    </location>
</feature>
<keyword evidence="1" id="KW-0479">Metal-binding</keyword>
<dbReference type="PRINTS" id="PR00468">
    <property type="entry name" value="PLTLPOXGNASE"/>
</dbReference>
<dbReference type="InterPro" id="IPR027433">
    <property type="entry name" value="Lipoxygenase_dom_3"/>
</dbReference>
<dbReference type="GO" id="GO:0046872">
    <property type="term" value="F:metal ion binding"/>
    <property type="evidence" value="ECO:0007669"/>
    <property type="project" value="UniProtKB-KW"/>
</dbReference>
<dbReference type="InterPro" id="IPR013819">
    <property type="entry name" value="LipOase_C"/>
</dbReference>
<evidence type="ECO:0000313" key="7">
    <source>
        <dbReference type="Proteomes" id="UP000289738"/>
    </source>
</evidence>
<keyword evidence="3" id="KW-0560">Oxidoreductase</keyword>
<dbReference type="GO" id="GO:0034440">
    <property type="term" value="P:lipid oxidation"/>
    <property type="evidence" value="ECO:0007669"/>
    <property type="project" value="InterPro"/>
</dbReference>
<dbReference type="AlphaFoldDB" id="A0A445BMF3"/>
<evidence type="ECO:0000256" key="1">
    <source>
        <dbReference type="ARBA" id="ARBA00022723"/>
    </source>
</evidence>
<dbReference type="InterPro" id="IPR001246">
    <property type="entry name" value="LipOase_plant"/>
</dbReference>
<keyword evidence="2" id="KW-0223">Dioxygenase</keyword>
<sequence length="169" mass="19061">MEQENAKKQIKSMIMMSTMIWATLMWITALLAPFLEELPNILTLAGVELEEQRQKKDPKSEAPSSSTYVPRDEIFGHLKSSDFLTYGIKSLAQNVLPRFQSVFGLNSEFDSFDDARAFFEGGIYLPTDVISDISPLPVLKEIFRTDGEQVLKFPPPHVIQVTQLVSLHG</sequence>
<dbReference type="InterPro" id="IPR036226">
    <property type="entry name" value="LipOase_C_sf"/>
</dbReference>
<dbReference type="Proteomes" id="UP000289738">
    <property type="component" value="Chromosome A09"/>
</dbReference>
<dbReference type="STRING" id="3818.A0A445BMF3"/>
<protein>
    <recommendedName>
        <fullName evidence="5">Lipoxygenase domain-containing protein</fullName>
    </recommendedName>
</protein>
<feature type="domain" description="Lipoxygenase" evidence="5">
    <location>
        <begin position="55"/>
        <end position="169"/>
    </location>
</feature>
<accession>A0A445BMF3</accession>
<keyword evidence="4" id="KW-0812">Transmembrane</keyword>
<dbReference type="GO" id="GO:0016702">
    <property type="term" value="F:oxidoreductase activity, acting on single donors with incorporation of molecular oxygen, incorporation of two atoms of oxygen"/>
    <property type="evidence" value="ECO:0007669"/>
    <property type="project" value="InterPro"/>
</dbReference>
<dbReference type="EMBL" id="SDMP01000009">
    <property type="protein sequence ID" value="RYR39848.1"/>
    <property type="molecule type" value="Genomic_DNA"/>
</dbReference>
<dbReference type="Pfam" id="PF00305">
    <property type="entry name" value="Lipoxygenase"/>
    <property type="match status" value="1"/>
</dbReference>
<dbReference type="SUPFAM" id="SSF48484">
    <property type="entry name" value="Lipoxigenase"/>
    <property type="match status" value="1"/>
</dbReference>
<organism evidence="6 7">
    <name type="scientific">Arachis hypogaea</name>
    <name type="common">Peanut</name>
    <dbReference type="NCBI Taxonomy" id="3818"/>
    <lineage>
        <taxon>Eukaryota</taxon>
        <taxon>Viridiplantae</taxon>
        <taxon>Streptophyta</taxon>
        <taxon>Embryophyta</taxon>
        <taxon>Tracheophyta</taxon>
        <taxon>Spermatophyta</taxon>
        <taxon>Magnoliopsida</taxon>
        <taxon>eudicotyledons</taxon>
        <taxon>Gunneridae</taxon>
        <taxon>Pentapetalae</taxon>
        <taxon>rosids</taxon>
        <taxon>fabids</taxon>
        <taxon>Fabales</taxon>
        <taxon>Fabaceae</taxon>
        <taxon>Papilionoideae</taxon>
        <taxon>50 kb inversion clade</taxon>
        <taxon>dalbergioids sensu lato</taxon>
        <taxon>Dalbergieae</taxon>
        <taxon>Pterocarpus clade</taxon>
        <taxon>Arachis</taxon>
    </lineage>
</organism>
<proteinExistence type="predicted"/>
<evidence type="ECO:0000313" key="6">
    <source>
        <dbReference type="EMBL" id="RYR39848.1"/>
    </source>
</evidence>
<dbReference type="PROSITE" id="PS51393">
    <property type="entry name" value="LIPOXYGENASE_3"/>
    <property type="match status" value="1"/>
</dbReference>
<comment type="caution">
    <text evidence="6">The sequence shown here is derived from an EMBL/GenBank/DDBJ whole genome shotgun (WGS) entry which is preliminary data.</text>
</comment>